<dbReference type="EMBL" id="JAEFCI010012420">
    <property type="protein sequence ID" value="KAG5456013.1"/>
    <property type="molecule type" value="Genomic_DNA"/>
</dbReference>
<accession>A0A8H7ZM76</accession>
<dbReference type="Proteomes" id="UP000673691">
    <property type="component" value="Unassembled WGS sequence"/>
</dbReference>
<proteinExistence type="predicted"/>
<comment type="caution">
    <text evidence="1">The sequence shown here is derived from an EMBL/GenBank/DDBJ whole genome shotgun (WGS) entry which is preliminary data.</text>
</comment>
<gene>
    <name evidence="1" type="ORF">BJ554DRAFT_4362</name>
</gene>
<dbReference type="AlphaFoldDB" id="A0A8H7ZM76"/>
<name>A0A8H7ZM76_9FUNG</name>
<reference evidence="1 2" key="1">
    <citation type="journal article" name="Sci. Rep.">
        <title>Genome-scale phylogenetic analyses confirm Olpidium as the closest living zoosporic fungus to the non-flagellated, terrestrial fungi.</title>
        <authorList>
            <person name="Chang Y."/>
            <person name="Rochon D."/>
            <person name="Sekimoto S."/>
            <person name="Wang Y."/>
            <person name="Chovatia M."/>
            <person name="Sandor L."/>
            <person name="Salamov A."/>
            <person name="Grigoriev I.V."/>
            <person name="Stajich J.E."/>
            <person name="Spatafora J.W."/>
        </authorList>
    </citation>
    <scope>NUCLEOTIDE SEQUENCE [LARGE SCALE GENOMIC DNA]</scope>
    <source>
        <strain evidence="1">S191</strain>
    </source>
</reference>
<protein>
    <submittedName>
        <fullName evidence="1">Uncharacterized protein</fullName>
    </submittedName>
</protein>
<sequence>MIIFGPASAHLTRRQISYRADIACGRRQLASWDLDWIRLDRRFTGDESGDLHKKPGLPFANKIRCCFRHSPSLKNTPSMSGICMPPRSRFSRIDLVSFNKSRLGLKFWWVGIHMNVRFRQTPQPLCPTRL</sequence>
<organism evidence="1 2">
    <name type="scientific">Olpidium bornovanus</name>
    <dbReference type="NCBI Taxonomy" id="278681"/>
    <lineage>
        <taxon>Eukaryota</taxon>
        <taxon>Fungi</taxon>
        <taxon>Fungi incertae sedis</taxon>
        <taxon>Olpidiomycota</taxon>
        <taxon>Olpidiomycotina</taxon>
        <taxon>Olpidiomycetes</taxon>
        <taxon>Olpidiales</taxon>
        <taxon>Olpidiaceae</taxon>
        <taxon>Olpidium</taxon>
    </lineage>
</organism>
<keyword evidence="2" id="KW-1185">Reference proteome</keyword>
<evidence type="ECO:0000313" key="2">
    <source>
        <dbReference type="Proteomes" id="UP000673691"/>
    </source>
</evidence>
<evidence type="ECO:0000313" key="1">
    <source>
        <dbReference type="EMBL" id="KAG5456013.1"/>
    </source>
</evidence>